<dbReference type="Proteomes" id="UP000182798">
    <property type="component" value="Unassembled WGS sequence"/>
</dbReference>
<protein>
    <submittedName>
        <fullName evidence="1">Uncharacterized protein</fullName>
    </submittedName>
</protein>
<dbReference type="OrthoDB" id="6190702at2"/>
<organism evidence="1 2">
    <name type="scientific">Bathymodiolus thermophilus thioautotrophic gill symbiont</name>
    <dbReference type="NCBI Taxonomy" id="2360"/>
    <lineage>
        <taxon>Bacteria</taxon>
        <taxon>Pseudomonadati</taxon>
        <taxon>Pseudomonadota</taxon>
        <taxon>Gammaproteobacteria</taxon>
        <taxon>sulfur-oxidizing symbionts</taxon>
    </lineage>
</organism>
<name>A0A1J5TWK9_9GAMM</name>
<dbReference type="RefSeq" id="WP_071563715.1">
    <property type="nucleotide sequence ID" value="NZ_MIQH01000379.1"/>
</dbReference>
<dbReference type="AlphaFoldDB" id="A0A1J5TWK9"/>
<gene>
    <name evidence="1" type="ORF">BGC33_05815</name>
</gene>
<proteinExistence type="predicted"/>
<sequence length="307" mass="35827">MVNFSIFNELSLPLEQYTEQKKFGVFFELLKQLKDKGLNQIRMSSEFEDYDILKNVSFREFFGRQQEIDFKNRLRDFIGNQVIKIDSPIIKDNDTDELDVLNKTEYLYNNDSTNGGLACCDIWHTIAVSFDSDPQWNADNISIKKEVIDENTTITENTVQIKHASKASHLLSHQNFFSALEKEIQQNITRGNLWDKKVDFFPQIIVFCPEIEKQIKKIDKTVFDCAISILRDVESKQKKITDFNHSPESQSVTQNPSLKIYRMFTIDGKKEFIGNHVKSLPNHYRIYFLEKKGKIYIGHIGKHLPLS</sequence>
<evidence type="ECO:0000313" key="2">
    <source>
        <dbReference type="Proteomes" id="UP000182798"/>
    </source>
</evidence>
<evidence type="ECO:0000313" key="1">
    <source>
        <dbReference type="EMBL" id="OIR25227.1"/>
    </source>
</evidence>
<comment type="caution">
    <text evidence="1">The sequence shown here is derived from an EMBL/GenBank/DDBJ whole genome shotgun (WGS) entry which is preliminary data.</text>
</comment>
<dbReference type="EMBL" id="MIQH01000379">
    <property type="protein sequence ID" value="OIR25227.1"/>
    <property type="molecule type" value="Genomic_DNA"/>
</dbReference>
<accession>A0A1J5TWK9</accession>
<reference evidence="2" key="1">
    <citation type="submission" date="2016-09" db="EMBL/GenBank/DDBJ databases">
        <title>Genome Sequence of Bathymodiolus thermophilus sulfur-oxidizing gill endosymbiont.</title>
        <authorList>
            <person name="Ponnudurai R."/>
            <person name="Kleiner M."/>
            <person name="Sayavedra L."/>
            <person name="Thuermer A."/>
            <person name="Felbeck H."/>
            <person name="Schlueter R."/>
            <person name="Schweder T."/>
            <person name="Markert S."/>
        </authorList>
    </citation>
    <scope>NUCLEOTIDE SEQUENCE [LARGE SCALE GENOMIC DNA]</scope>
    <source>
        <strain evidence="2">BAT/CrabSpa'14</strain>
    </source>
</reference>